<proteinExistence type="predicted"/>
<name>A0A285BUU3_9PROT</name>
<dbReference type="PROSITE" id="PS51257">
    <property type="entry name" value="PROKAR_LIPOPROTEIN"/>
    <property type="match status" value="1"/>
</dbReference>
<dbReference type="OrthoDB" id="8565599at2"/>
<evidence type="ECO:0000313" key="2">
    <source>
        <dbReference type="Proteomes" id="UP000242498"/>
    </source>
</evidence>
<reference evidence="1 2" key="1">
    <citation type="submission" date="2017-08" db="EMBL/GenBank/DDBJ databases">
        <authorList>
            <person name="de Groot N.N."/>
        </authorList>
    </citation>
    <scope>NUCLEOTIDE SEQUENCE [LARGE SCALE GENOMIC DNA]</scope>
    <source>
        <strain evidence="1 2">Nm15</strain>
    </source>
</reference>
<dbReference type="EMBL" id="LT907782">
    <property type="protein sequence ID" value="SNX58980.1"/>
    <property type="molecule type" value="Genomic_DNA"/>
</dbReference>
<dbReference type="Proteomes" id="UP000242498">
    <property type="component" value="Chromosome I"/>
</dbReference>
<accession>A0A285BUU3</accession>
<gene>
    <name evidence="1" type="ORF">SAMN06296273_0442</name>
</gene>
<sequence>MLSVLKIGVIFICIFGLSFFSSITLASCAGCLCPGDPCNLCPLPAMQDDAPKLNEPELCGKIREKVPPTSAQPGSNEYFPNLDMSIMVCVKEGGDVIRNKQRNSEFPARFYCKPPISDIGSK</sequence>
<organism evidence="1 2">
    <name type="scientific">Nitrosomonas ureae</name>
    <dbReference type="NCBI Taxonomy" id="44577"/>
    <lineage>
        <taxon>Bacteria</taxon>
        <taxon>Pseudomonadati</taxon>
        <taxon>Pseudomonadota</taxon>
        <taxon>Betaproteobacteria</taxon>
        <taxon>Nitrosomonadales</taxon>
        <taxon>Nitrosomonadaceae</taxon>
        <taxon>Nitrosomonas</taxon>
    </lineage>
</organism>
<evidence type="ECO:0000313" key="1">
    <source>
        <dbReference type="EMBL" id="SNX58980.1"/>
    </source>
</evidence>
<dbReference type="AlphaFoldDB" id="A0A285BUU3"/>
<protein>
    <submittedName>
        <fullName evidence="1">Uncharacterized protein</fullName>
    </submittedName>
</protein>